<protein>
    <submittedName>
        <fullName evidence="1">Uncharacterized protein</fullName>
    </submittedName>
</protein>
<dbReference type="Proteomes" id="UP001056120">
    <property type="component" value="Linkage Group LG08"/>
</dbReference>
<organism evidence="1 2">
    <name type="scientific">Smallanthus sonchifolius</name>
    <dbReference type="NCBI Taxonomy" id="185202"/>
    <lineage>
        <taxon>Eukaryota</taxon>
        <taxon>Viridiplantae</taxon>
        <taxon>Streptophyta</taxon>
        <taxon>Embryophyta</taxon>
        <taxon>Tracheophyta</taxon>
        <taxon>Spermatophyta</taxon>
        <taxon>Magnoliopsida</taxon>
        <taxon>eudicotyledons</taxon>
        <taxon>Gunneridae</taxon>
        <taxon>Pentapetalae</taxon>
        <taxon>asterids</taxon>
        <taxon>campanulids</taxon>
        <taxon>Asterales</taxon>
        <taxon>Asteraceae</taxon>
        <taxon>Asteroideae</taxon>
        <taxon>Heliantheae alliance</taxon>
        <taxon>Millerieae</taxon>
        <taxon>Smallanthus</taxon>
    </lineage>
</organism>
<accession>A0ACB9IJF2</accession>
<reference evidence="2" key="1">
    <citation type="journal article" date="2022" name="Mol. Ecol. Resour.">
        <title>The genomes of chicory, endive, great burdock and yacon provide insights into Asteraceae palaeo-polyploidization history and plant inulin production.</title>
        <authorList>
            <person name="Fan W."/>
            <person name="Wang S."/>
            <person name="Wang H."/>
            <person name="Wang A."/>
            <person name="Jiang F."/>
            <person name="Liu H."/>
            <person name="Zhao H."/>
            <person name="Xu D."/>
            <person name="Zhang Y."/>
        </authorList>
    </citation>
    <scope>NUCLEOTIDE SEQUENCE [LARGE SCALE GENOMIC DNA]</scope>
    <source>
        <strain evidence="2">cv. Yunnan</strain>
    </source>
</reference>
<dbReference type="EMBL" id="CM042025">
    <property type="protein sequence ID" value="KAI3807917.1"/>
    <property type="molecule type" value="Genomic_DNA"/>
</dbReference>
<evidence type="ECO:0000313" key="2">
    <source>
        <dbReference type="Proteomes" id="UP001056120"/>
    </source>
</evidence>
<evidence type="ECO:0000313" key="1">
    <source>
        <dbReference type="EMBL" id="KAI3807917.1"/>
    </source>
</evidence>
<sequence length="105" mass="11809">MNPTPLDVALYHLRHFLSSSRQLTESKPTAQPEDRSTILLLMSTAALPRHGKGSWDEEKKEKVQGEETSRGKAVATRGVDSELRLNRKQQDASTTLKASLIIKYY</sequence>
<name>A0ACB9IJF2_9ASTR</name>
<proteinExistence type="predicted"/>
<keyword evidence="2" id="KW-1185">Reference proteome</keyword>
<reference evidence="1 2" key="2">
    <citation type="journal article" date="2022" name="Mol. Ecol. Resour.">
        <title>The genomes of chicory, endive, great burdock and yacon provide insights into Asteraceae paleo-polyploidization history and plant inulin production.</title>
        <authorList>
            <person name="Fan W."/>
            <person name="Wang S."/>
            <person name="Wang H."/>
            <person name="Wang A."/>
            <person name="Jiang F."/>
            <person name="Liu H."/>
            <person name="Zhao H."/>
            <person name="Xu D."/>
            <person name="Zhang Y."/>
        </authorList>
    </citation>
    <scope>NUCLEOTIDE SEQUENCE [LARGE SCALE GENOMIC DNA]</scope>
    <source>
        <strain evidence="2">cv. Yunnan</strain>
        <tissue evidence="1">Leaves</tissue>
    </source>
</reference>
<comment type="caution">
    <text evidence="1">The sequence shown here is derived from an EMBL/GenBank/DDBJ whole genome shotgun (WGS) entry which is preliminary data.</text>
</comment>
<gene>
    <name evidence="1" type="ORF">L1987_23855</name>
</gene>